<gene>
    <name evidence="2" type="ORF">FH972_001071</name>
</gene>
<dbReference type="PANTHER" id="PTHR48006:SF66">
    <property type="entry name" value="PROTEIN KINASE DOMAIN-CONTAINING PROTEIN"/>
    <property type="match status" value="1"/>
</dbReference>
<name>A0A5N6QDR4_9ROSI</name>
<accession>A0A5N6QDR4</accession>
<dbReference type="InterPro" id="IPR051824">
    <property type="entry name" value="LRR_Rcpt-Like_S/T_Kinase"/>
</dbReference>
<dbReference type="Proteomes" id="UP000327013">
    <property type="component" value="Chromosome 1"/>
</dbReference>
<dbReference type="Gene3D" id="1.10.510.10">
    <property type="entry name" value="Transferase(Phosphotransferase) domain 1"/>
    <property type="match status" value="1"/>
</dbReference>
<evidence type="ECO:0008006" key="4">
    <source>
        <dbReference type="Google" id="ProtNLM"/>
    </source>
</evidence>
<comment type="subcellular location">
    <subcellularLocation>
        <location evidence="1">Membrane</location>
        <topology evidence="1">Single-pass type I membrane protein</topology>
    </subcellularLocation>
</comment>
<sequence length="117" mass="12761">MVLVDAKLGSKLNKEEAIRMIKVALLCTNPLPALRPTMSSVVSMLEGQTFVDEVTLDPSIYGNELGFSALRDQFEQLQPKLTSTSAAESLMNSSDMTWVGSSSTSAQDLYRVNLDSQ</sequence>
<keyword evidence="3" id="KW-1185">Reference proteome</keyword>
<dbReference type="GO" id="GO:0016020">
    <property type="term" value="C:membrane"/>
    <property type="evidence" value="ECO:0007669"/>
    <property type="project" value="UniProtKB-SubCell"/>
</dbReference>
<reference evidence="2 3" key="1">
    <citation type="submission" date="2019-06" db="EMBL/GenBank/DDBJ databases">
        <title>A chromosomal-level reference genome of Carpinus fangiana (Coryloideae, Betulaceae).</title>
        <authorList>
            <person name="Yang X."/>
            <person name="Wang Z."/>
            <person name="Zhang L."/>
            <person name="Hao G."/>
            <person name="Liu J."/>
            <person name="Yang Y."/>
        </authorList>
    </citation>
    <scope>NUCLEOTIDE SEQUENCE [LARGE SCALE GENOMIC DNA]</scope>
    <source>
        <strain evidence="2">Cfa_2016G</strain>
        <tissue evidence="2">Leaf</tissue>
    </source>
</reference>
<evidence type="ECO:0000313" key="2">
    <source>
        <dbReference type="EMBL" id="KAE7996340.1"/>
    </source>
</evidence>
<evidence type="ECO:0000313" key="3">
    <source>
        <dbReference type="Proteomes" id="UP000327013"/>
    </source>
</evidence>
<dbReference type="AlphaFoldDB" id="A0A5N6QDR4"/>
<dbReference type="PANTHER" id="PTHR48006">
    <property type="entry name" value="LEUCINE-RICH REPEAT-CONTAINING PROTEIN DDB_G0281931-RELATED"/>
    <property type="match status" value="1"/>
</dbReference>
<evidence type="ECO:0000256" key="1">
    <source>
        <dbReference type="ARBA" id="ARBA00004479"/>
    </source>
</evidence>
<dbReference type="OrthoDB" id="1938112at2759"/>
<organism evidence="2 3">
    <name type="scientific">Carpinus fangiana</name>
    <dbReference type="NCBI Taxonomy" id="176857"/>
    <lineage>
        <taxon>Eukaryota</taxon>
        <taxon>Viridiplantae</taxon>
        <taxon>Streptophyta</taxon>
        <taxon>Embryophyta</taxon>
        <taxon>Tracheophyta</taxon>
        <taxon>Spermatophyta</taxon>
        <taxon>Magnoliopsida</taxon>
        <taxon>eudicotyledons</taxon>
        <taxon>Gunneridae</taxon>
        <taxon>Pentapetalae</taxon>
        <taxon>rosids</taxon>
        <taxon>fabids</taxon>
        <taxon>Fagales</taxon>
        <taxon>Betulaceae</taxon>
        <taxon>Carpinus</taxon>
    </lineage>
</organism>
<proteinExistence type="predicted"/>
<dbReference type="EMBL" id="CM017321">
    <property type="protein sequence ID" value="KAE7996340.1"/>
    <property type="molecule type" value="Genomic_DNA"/>
</dbReference>
<protein>
    <recommendedName>
        <fullName evidence="4">Serine-threonine/tyrosine-protein kinase catalytic domain-containing protein</fullName>
    </recommendedName>
</protein>